<dbReference type="Proteomes" id="UP000588098">
    <property type="component" value="Unassembled WGS sequence"/>
</dbReference>
<organism evidence="1 2">
    <name type="scientific">Streptomyces zagrosensis</name>
    <dbReference type="NCBI Taxonomy" id="1042984"/>
    <lineage>
        <taxon>Bacteria</taxon>
        <taxon>Bacillati</taxon>
        <taxon>Actinomycetota</taxon>
        <taxon>Actinomycetes</taxon>
        <taxon>Kitasatosporales</taxon>
        <taxon>Streptomycetaceae</taxon>
        <taxon>Streptomyces</taxon>
    </lineage>
</organism>
<evidence type="ECO:0000313" key="1">
    <source>
        <dbReference type="EMBL" id="MBB5933998.1"/>
    </source>
</evidence>
<protein>
    <submittedName>
        <fullName evidence="1">DNA-binding NarL/FixJ family response regulator</fullName>
    </submittedName>
</protein>
<gene>
    <name evidence="1" type="ORF">FHS42_001024</name>
</gene>
<name>A0A7W9Q5H4_9ACTN</name>
<dbReference type="RefSeq" id="WP_246494200.1">
    <property type="nucleotide sequence ID" value="NZ_JACHJL010000002.1"/>
</dbReference>
<evidence type="ECO:0000313" key="2">
    <source>
        <dbReference type="Proteomes" id="UP000588098"/>
    </source>
</evidence>
<keyword evidence="2" id="KW-1185">Reference proteome</keyword>
<comment type="caution">
    <text evidence="1">The sequence shown here is derived from an EMBL/GenBank/DDBJ whole genome shotgun (WGS) entry which is preliminary data.</text>
</comment>
<dbReference type="GO" id="GO:0003677">
    <property type="term" value="F:DNA binding"/>
    <property type="evidence" value="ECO:0007669"/>
    <property type="project" value="UniProtKB-KW"/>
</dbReference>
<keyword evidence="1" id="KW-0238">DNA-binding</keyword>
<proteinExistence type="predicted"/>
<reference evidence="1 2" key="1">
    <citation type="submission" date="2020-08" db="EMBL/GenBank/DDBJ databases">
        <title>Genomic Encyclopedia of Type Strains, Phase III (KMG-III): the genomes of soil and plant-associated and newly described type strains.</title>
        <authorList>
            <person name="Whitman W."/>
        </authorList>
    </citation>
    <scope>NUCLEOTIDE SEQUENCE [LARGE SCALE GENOMIC DNA]</scope>
    <source>
        <strain evidence="1 2">CECT 8305</strain>
    </source>
</reference>
<accession>A0A7W9Q5H4</accession>
<dbReference type="EMBL" id="JACHJL010000002">
    <property type="protein sequence ID" value="MBB5933998.1"/>
    <property type="molecule type" value="Genomic_DNA"/>
</dbReference>
<sequence>MDDQRVAVTVHGTDPLSRAGIIDHLRGQPGVELLDRPRKETATPPGSTAVAVLLAGRFDELAGAELRRLVRGGQRRVVVIADELPENDLMTVLEYGVRAVLWRHQATRKRLLRAVQRTARDGGVLPPDRIRTLLARGERSRRECLRADCARREQP</sequence>
<dbReference type="AlphaFoldDB" id="A0A7W9Q5H4"/>